<dbReference type="Proteomes" id="UP000279799">
    <property type="component" value="Chromosome"/>
</dbReference>
<dbReference type="SUPFAM" id="SSF63520">
    <property type="entry name" value="PTS-regulatory domain, PRD"/>
    <property type="match status" value="1"/>
</dbReference>
<dbReference type="OrthoDB" id="5688967at2"/>
<protein>
    <recommendedName>
        <fullName evidence="3">PRD domain-containing protein</fullName>
    </recommendedName>
</protein>
<dbReference type="Gene3D" id="1.10.1790.10">
    <property type="entry name" value="PRD domain"/>
    <property type="match status" value="1"/>
</dbReference>
<dbReference type="AlphaFoldDB" id="A0A448TSN7"/>
<evidence type="ECO:0000313" key="2">
    <source>
        <dbReference type="Proteomes" id="UP000279799"/>
    </source>
</evidence>
<dbReference type="KEGG" id="adp:NCTC12871_00438"/>
<organism evidence="1 2">
    <name type="scientific">Actinobacillus delphinicola</name>
    <dbReference type="NCBI Taxonomy" id="51161"/>
    <lineage>
        <taxon>Bacteria</taxon>
        <taxon>Pseudomonadati</taxon>
        <taxon>Pseudomonadota</taxon>
        <taxon>Gammaproteobacteria</taxon>
        <taxon>Pasteurellales</taxon>
        <taxon>Pasteurellaceae</taxon>
        <taxon>Actinobacillus</taxon>
    </lineage>
</organism>
<dbReference type="RefSeq" id="WP_126598573.1">
    <property type="nucleotide sequence ID" value="NZ_LR134510.1"/>
</dbReference>
<proteinExistence type="predicted"/>
<evidence type="ECO:0008006" key="3">
    <source>
        <dbReference type="Google" id="ProtNLM"/>
    </source>
</evidence>
<gene>
    <name evidence="1" type="ORF">NCTC12871_00438</name>
</gene>
<evidence type="ECO:0000313" key="1">
    <source>
        <dbReference type="EMBL" id="VEJ09009.1"/>
    </source>
</evidence>
<keyword evidence="2" id="KW-1185">Reference proteome</keyword>
<dbReference type="GO" id="GO:0006355">
    <property type="term" value="P:regulation of DNA-templated transcription"/>
    <property type="evidence" value="ECO:0007669"/>
    <property type="project" value="InterPro"/>
</dbReference>
<dbReference type="EMBL" id="LR134510">
    <property type="protein sequence ID" value="VEJ09009.1"/>
    <property type="molecule type" value="Genomic_DNA"/>
</dbReference>
<name>A0A448TSN7_9PAST</name>
<dbReference type="InterPro" id="IPR036634">
    <property type="entry name" value="PRD_sf"/>
</dbReference>
<accession>A0A448TSN7</accession>
<sequence length="124" mass="14487">MTLISRLQAQIQYKNIDEDIVKLTLKWQHHLEKWKINVHTPQVEILLFHLAMALGRIKRGACVSALHPSFFQEIKDSQTYPKILYYHQQLLSHIPFHIPANEQTHLIANLYALSLSQPILLSQK</sequence>
<reference evidence="1 2" key="1">
    <citation type="submission" date="2018-12" db="EMBL/GenBank/DDBJ databases">
        <authorList>
            <consortium name="Pathogen Informatics"/>
        </authorList>
    </citation>
    <scope>NUCLEOTIDE SEQUENCE [LARGE SCALE GENOMIC DNA]</scope>
    <source>
        <strain evidence="1 2">NCTC12871</strain>
    </source>
</reference>